<feature type="region of interest" description="Disordered" evidence="1">
    <location>
        <begin position="159"/>
        <end position="179"/>
    </location>
</feature>
<evidence type="ECO:0000259" key="2">
    <source>
        <dbReference type="PROSITE" id="PS50828"/>
    </source>
</evidence>
<name>A0ABR1F456_9ASCO</name>
<dbReference type="InterPro" id="IPR052772">
    <property type="entry name" value="Endo/PolyKinase_Domain-Protein"/>
</dbReference>
<dbReference type="RefSeq" id="XP_064767671.1">
    <property type="nucleotide sequence ID" value="XM_064914502.1"/>
</dbReference>
<dbReference type="EMBL" id="JBBJBU010000007">
    <property type="protein sequence ID" value="KAK7204638.1"/>
    <property type="molecule type" value="Genomic_DNA"/>
</dbReference>
<dbReference type="SMART" id="SM00463">
    <property type="entry name" value="SMR"/>
    <property type="match status" value="1"/>
</dbReference>
<evidence type="ECO:0000313" key="5">
    <source>
        <dbReference type="Proteomes" id="UP001498771"/>
    </source>
</evidence>
<dbReference type="SUPFAM" id="SSF46934">
    <property type="entry name" value="UBA-like"/>
    <property type="match status" value="1"/>
</dbReference>
<comment type="caution">
    <text evidence="4">The sequence shown here is derived from an EMBL/GenBank/DDBJ whole genome shotgun (WGS) entry which is preliminary data.</text>
</comment>
<dbReference type="InterPro" id="IPR002625">
    <property type="entry name" value="Smr_dom"/>
</dbReference>
<dbReference type="Gene3D" id="3.30.1370.110">
    <property type="match status" value="1"/>
</dbReference>
<proteinExistence type="predicted"/>
<dbReference type="Proteomes" id="UP001498771">
    <property type="component" value="Unassembled WGS sequence"/>
</dbReference>
<dbReference type="PANTHER" id="PTHR46535">
    <property type="entry name" value="NEDD4-BINDING PROTEIN 2"/>
    <property type="match status" value="1"/>
</dbReference>
<dbReference type="PROSITE" id="PS51140">
    <property type="entry name" value="CUE"/>
    <property type="match status" value="1"/>
</dbReference>
<sequence length="522" mass="57345">MPKKKKAQKARPADSEDIAQVLQAEFPDLDSSLIAALALDFSDIDKARELCASIAYEALIDKADVEGAADVAGNASSEGSSASCSDYCEGTMSWDLESSTTDDSPVNEMARKPRNEKLQFLKNSFPSFDCKKLERVLTDCNNDVSKAIDEVLSLSFLSDTDKDSSSSTSASAAKPHDWASVAQAKKSRGKLSIKAIAEAYDRQEDVETVTSLLDLPADTVSKTLDLYPKKPASALVHLITYSRRSLMTDWCTPPAEESRKAKEQLQNLIPNLPDSLYSEILLFTNNNLDKAVAFSVFLIEKAQEAKEDLQLIATLIEANSKGAAAGDFKEVTNKWANHTIVQTSSAAPAWTSSEHTTSSTVTVPRRSKAELEQLIRNKVIARDEARAKAGDLYKRRNTKDLHTAAPLHYANVSREITSELDKLRLDLGRLKVAETATQYSIDLHGVEVKEANKIAHEYVDSWWHESQRQRLRAPFSIITGRGAHSAQGTARLLPFISQSLAAEGWRIQVKTGSIDVLGVENE</sequence>
<reference evidence="4 5" key="1">
    <citation type="submission" date="2024-03" db="EMBL/GenBank/DDBJ databases">
        <title>Genome-scale model development and genomic sequencing of the oleaginous clade Lipomyces.</title>
        <authorList>
            <consortium name="Lawrence Berkeley National Laboratory"/>
            <person name="Czajka J.J."/>
            <person name="Han Y."/>
            <person name="Kim J."/>
            <person name="Mondo S.J."/>
            <person name="Hofstad B.A."/>
            <person name="Robles A."/>
            <person name="Haridas S."/>
            <person name="Riley R."/>
            <person name="LaButti K."/>
            <person name="Pangilinan J."/>
            <person name="Andreopoulos W."/>
            <person name="Lipzen A."/>
            <person name="Yan J."/>
            <person name="Wang M."/>
            <person name="Ng V."/>
            <person name="Grigoriev I.V."/>
            <person name="Spatafora J.W."/>
            <person name="Magnuson J.K."/>
            <person name="Baker S.E."/>
            <person name="Pomraning K.R."/>
        </authorList>
    </citation>
    <scope>NUCLEOTIDE SEQUENCE [LARGE SCALE GENOMIC DNA]</scope>
    <source>
        <strain evidence="4 5">Phaff 52-87</strain>
    </source>
</reference>
<dbReference type="InterPro" id="IPR009060">
    <property type="entry name" value="UBA-like_sf"/>
</dbReference>
<keyword evidence="5" id="KW-1185">Reference proteome</keyword>
<feature type="domain" description="CUE" evidence="3">
    <location>
        <begin position="113"/>
        <end position="156"/>
    </location>
</feature>
<dbReference type="InterPro" id="IPR036063">
    <property type="entry name" value="Smr_dom_sf"/>
</dbReference>
<dbReference type="SUPFAM" id="SSF160443">
    <property type="entry name" value="SMR domain-like"/>
    <property type="match status" value="1"/>
</dbReference>
<organism evidence="4 5">
    <name type="scientific">Myxozyma melibiosi</name>
    <dbReference type="NCBI Taxonomy" id="54550"/>
    <lineage>
        <taxon>Eukaryota</taxon>
        <taxon>Fungi</taxon>
        <taxon>Dikarya</taxon>
        <taxon>Ascomycota</taxon>
        <taxon>Saccharomycotina</taxon>
        <taxon>Lipomycetes</taxon>
        <taxon>Lipomycetales</taxon>
        <taxon>Lipomycetaceae</taxon>
        <taxon>Myxozyma</taxon>
    </lineage>
</organism>
<feature type="domain" description="Smr" evidence="2">
    <location>
        <begin position="441"/>
        <end position="496"/>
    </location>
</feature>
<dbReference type="Pfam" id="PF02845">
    <property type="entry name" value="CUE"/>
    <property type="match status" value="1"/>
</dbReference>
<accession>A0ABR1F456</accession>
<dbReference type="Gene3D" id="1.10.8.10">
    <property type="entry name" value="DNA helicase RuvA subunit, C-terminal domain"/>
    <property type="match status" value="1"/>
</dbReference>
<protein>
    <recommendedName>
        <fullName evidence="6">Smr domain-containing protein</fullName>
    </recommendedName>
</protein>
<evidence type="ECO:0008006" key="6">
    <source>
        <dbReference type="Google" id="ProtNLM"/>
    </source>
</evidence>
<dbReference type="GeneID" id="90040014"/>
<dbReference type="SMART" id="SM00546">
    <property type="entry name" value="CUE"/>
    <property type="match status" value="1"/>
</dbReference>
<evidence type="ECO:0000256" key="1">
    <source>
        <dbReference type="SAM" id="MobiDB-lite"/>
    </source>
</evidence>
<evidence type="ECO:0000313" key="4">
    <source>
        <dbReference type="EMBL" id="KAK7204638.1"/>
    </source>
</evidence>
<dbReference type="CDD" id="cd14279">
    <property type="entry name" value="CUE"/>
    <property type="match status" value="1"/>
</dbReference>
<dbReference type="PANTHER" id="PTHR46535:SF1">
    <property type="entry name" value="NEDD4-BINDING PROTEIN 2"/>
    <property type="match status" value="1"/>
</dbReference>
<dbReference type="InterPro" id="IPR003892">
    <property type="entry name" value="CUE"/>
</dbReference>
<gene>
    <name evidence="4" type="ORF">BZA70DRAFT_295791</name>
</gene>
<evidence type="ECO:0000259" key="3">
    <source>
        <dbReference type="PROSITE" id="PS51140"/>
    </source>
</evidence>
<dbReference type="PROSITE" id="PS50828">
    <property type="entry name" value="SMR"/>
    <property type="match status" value="1"/>
</dbReference>